<dbReference type="Gene3D" id="3.20.20.80">
    <property type="entry name" value="Glycosidases"/>
    <property type="match status" value="1"/>
</dbReference>
<proteinExistence type="predicted"/>
<dbReference type="Pfam" id="PF03659">
    <property type="entry name" value="Glyco_hydro_71"/>
    <property type="match status" value="1"/>
</dbReference>
<reference evidence="3 4" key="1">
    <citation type="journal article" date="2018" name="Mycol. Prog.">
        <title>Coniella lustricola, a new species from submerged detritus.</title>
        <authorList>
            <person name="Raudabaugh D.B."/>
            <person name="Iturriaga T."/>
            <person name="Carver A."/>
            <person name="Mondo S."/>
            <person name="Pangilinan J."/>
            <person name="Lipzen A."/>
            <person name="He G."/>
            <person name="Amirebrahimi M."/>
            <person name="Grigoriev I.V."/>
            <person name="Miller A.N."/>
        </authorList>
    </citation>
    <scope>NUCLEOTIDE SEQUENCE [LARGE SCALE GENOMIC DNA]</scope>
    <source>
        <strain evidence="3 4">B22-T-1</strain>
    </source>
</reference>
<dbReference type="EMBL" id="KZ678386">
    <property type="protein sequence ID" value="PSR99149.1"/>
    <property type="molecule type" value="Genomic_DNA"/>
</dbReference>
<evidence type="ECO:0000256" key="2">
    <source>
        <dbReference type="SAM" id="SignalP"/>
    </source>
</evidence>
<evidence type="ECO:0000313" key="4">
    <source>
        <dbReference type="Proteomes" id="UP000241462"/>
    </source>
</evidence>
<feature type="signal peptide" evidence="2">
    <location>
        <begin position="1"/>
        <end position="22"/>
    </location>
</feature>
<dbReference type="STRING" id="2025994.A0A2T3AIE2"/>
<dbReference type="CDD" id="cd11577">
    <property type="entry name" value="GH71"/>
    <property type="match status" value="1"/>
</dbReference>
<name>A0A2T3AIE2_9PEZI</name>
<accession>A0A2T3AIE2</accession>
<dbReference type="InterPro" id="IPR005197">
    <property type="entry name" value="Glyco_hydro_71"/>
</dbReference>
<organism evidence="3 4">
    <name type="scientific">Coniella lustricola</name>
    <dbReference type="NCBI Taxonomy" id="2025994"/>
    <lineage>
        <taxon>Eukaryota</taxon>
        <taxon>Fungi</taxon>
        <taxon>Dikarya</taxon>
        <taxon>Ascomycota</taxon>
        <taxon>Pezizomycotina</taxon>
        <taxon>Sordariomycetes</taxon>
        <taxon>Sordariomycetidae</taxon>
        <taxon>Diaporthales</taxon>
        <taxon>Schizoparmaceae</taxon>
        <taxon>Coniella</taxon>
    </lineage>
</organism>
<gene>
    <name evidence="3" type="ORF">BD289DRAFT_361584</name>
</gene>
<keyword evidence="2" id="KW-0732">Signal</keyword>
<feature type="chain" id="PRO_5015742070" evidence="2">
    <location>
        <begin position="23"/>
        <end position="637"/>
    </location>
</feature>
<dbReference type="OrthoDB" id="1046782at2759"/>
<evidence type="ECO:0000313" key="3">
    <source>
        <dbReference type="EMBL" id="PSR99149.1"/>
    </source>
</evidence>
<dbReference type="AlphaFoldDB" id="A0A2T3AIE2"/>
<keyword evidence="3" id="KW-0378">Hydrolase</keyword>
<protein>
    <submittedName>
        <fullName evidence="3">Glycosyl hydrolase family 71-domain-containing protein</fullName>
    </submittedName>
</protein>
<evidence type="ECO:0000256" key="1">
    <source>
        <dbReference type="SAM" id="MobiDB-lite"/>
    </source>
</evidence>
<dbReference type="GO" id="GO:0051118">
    <property type="term" value="F:glucan endo-1,3-alpha-glucosidase activity"/>
    <property type="evidence" value="ECO:0007669"/>
    <property type="project" value="InterPro"/>
</dbReference>
<sequence>MSPFSNLLTAVWLLATPALSSYQAHGADQAIITPRAATDRYVFCHFMIGIVSDRTSSSDYDSDMQRAKALGIDAFALNIGVDDFTDAQLSYAYESAANNNMSVFISFDFNWWTTSQGTEIGELIAQYASLDAQLVVDDKVFVSSFAGDGVDVDAIRTAAGVEIFFAPNFHPGESDFTAVDAVLNWVAWPNNGDNKAPTADANVTVQDGDDSYIAALGSADTYIAPVSAWFSTHYGAEVSYSKNWVFPSDLLWYTRWIEILALGPRFIEIITWNDYGESHYIGPLNSPHYDDGNSKWTNDMPHDGWLDIAKPFIAAFHDGATSANSYVATDELVYWYRPNFKDLNCDATDTCTAAGTVNNASGNYFIGKPDGYQDVADSVFAVALLTQAGTVTIQSGSEVYAFSAPAGISSYQVDMALGTQSFFLSRDGETVLAGQSLKEITDVCNCGIYNFNAYVGTLPEGNPFPDQLQPDGLSSLTVSLAVTTCAATPSLGMAIVTLASTPAITIGSGSGLPTPSSTQSSLSTSTIPLTSSDISTTTRPVTTSIVTSSVSSAPSICISGTGSGNYAHLCSFVCSYGYCPTGVCTCTTHSATGNALPATTGTDCIPLSSEDDSYLGLCSFAGNHGYCPATACQVISS</sequence>
<feature type="region of interest" description="Disordered" evidence="1">
    <location>
        <begin position="509"/>
        <end position="535"/>
    </location>
</feature>
<dbReference type="Proteomes" id="UP000241462">
    <property type="component" value="Unassembled WGS sequence"/>
</dbReference>
<keyword evidence="4" id="KW-1185">Reference proteome</keyword>
<dbReference type="InParanoid" id="A0A2T3AIE2"/>